<evidence type="ECO:0000313" key="1">
    <source>
        <dbReference type="EMBL" id="KAF5806614.1"/>
    </source>
</evidence>
<dbReference type="AlphaFoldDB" id="A0A9K3NN94"/>
<reference evidence="1" key="2">
    <citation type="submission" date="2020-06" db="EMBL/GenBank/DDBJ databases">
        <title>Helianthus annuus Genome sequencing and assembly Release 2.</title>
        <authorList>
            <person name="Gouzy J."/>
            <person name="Langlade N."/>
            <person name="Munos S."/>
        </authorList>
    </citation>
    <scope>NUCLEOTIDE SEQUENCE</scope>
    <source>
        <tissue evidence="1">Leaves</tissue>
    </source>
</reference>
<keyword evidence="2" id="KW-1185">Reference proteome</keyword>
<dbReference type="Gramene" id="mRNA:HanXRQr2_Chr05g0223471">
    <property type="protein sequence ID" value="CDS:HanXRQr2_Chr05g0223471.1"/>
    <property type="gene ID" value="HanXRQr2_Chr05g0223471"/>
</dbReference>
<name>A0A9K3NN94_HELAN</name>
<reference evidence="1" key="1">
    <citation type="journal article" date="2017" name="Nature">
        <title>The sunflower genome provides insights into oil metabolism, flowering and Asterid evolution.</title>
        <authorList>
            <person name="Badouin H."/>
            <person name="Gouzy J."/>
            <person name="Grassa C.J."/>
            <person name="Murat F."/>
            <person name="Staton S.E."/>
            <person name="Cottret L."/>
            <person name="Lelandais-Briere C."/>
            <person name="Owens G.L."/>
            <person name="Carrere S."/>
            <person name="Mayjonade B."/>
            <person name="Legrand L."/>
            <person name="Gill N."/>
            <person name="Kane N.C."/>
            <person name="Bowers J.E."/>
            <person name="Hubner S."/>
            <person name="Bellec A."/>
            <person name="Berard A."/>
            <person name="Berges H."/>
            <person name="Blanchet N."/>
            <person name="Boniface M.C."/>
            <person name="Brunel D."/>
            <person name="Catrice O."/>
            <person name="Chaidir N."/>
            <person name="Claudel C."/>
            <person name="Donnadieu C."/>
            <person name="Faraut T."/>
            <person name="Fievet G."/>
            <person name="Helmstetter N."/>
            <person name="King M."/>
            <person name="Knapp S.J."/>
            <person name="Lai Z."/>
            <person name="Le Paslier M.C."/>
            <person name="Lippi Y."/>
            <person name="Lorenzon L."/>
            <person name="Mandel J.R."/>
            <person name="Marage G."/>
            <person name="Marchand G."/>
            <person name="Marquand E."/>
            <person name="Bret-Mestries E."/>
            <person name="Morien E."/>
            <person name="Nambeesan S."/>
            <person name="Nguyen T."/>
            <person name="Pegot-Espagnet P."/>
            <person name="Pouilly N."/>
            <person name="Raftis F."/>
            <person name="Sallet E."/>
            <person name="Schiex T."/>
            <person name="Thomas J."/>
            <person name="Vandecasteele C."/>
            <person name="Vares D."/>
            <person name="Vear F."/>
            <person name="Vautrin S."/>
            <person name="Crespi M."/>
            <person name="Mangin B."/>
            <person name="Burke J.M."/>
            <person name="Salse J."/>
            <person name="Munos S."/>
            <person name="Vincourt P."/>
            <person name="Rieseberg L.H."/>
            <person name="Langlade N.B."/>
        </authorList>
    </citation>
    <scope>NUCLEOTIDE SEQUENCE</scope>
    <source>
        <tissue evidence="1">Leaves</tissue>
    </source>
</reference>
<sequence length="59" mass="6784">MLAISFFGRWITGESRELFFSFREAITARLAQRINRVVIDCITPVARRLVFPVVEASPE</sequence>
<comment type="caution">
    <text evidence="1">The sequence shown here is derived from an EMBL/GenBank/DDBJ whole genome shotgun (WGS) entry which is preliminary data.</text>
</comment>
<evidence type="ECO:0000313" key="2">
    <source>
        <dbReference type="Proteomes" id="UP000215914"/>
    </source>
</evidence>
<accession>A0A9K3NN94</accession>
<protein>
    <submittedName>
        <fullName evidence="1">Uncharacterized protein</fullName>
    </submittedName>
</protein>
<dbReference type="EMBL" id="MNCJ02000320">
    <property type="protein sequence ID" value="KAF5806614.1"/>
    <property type="molecule type" value="Genomic_DNA"/>
</dbReference>
<gene>
    <name evidence="1" type="ORF">HanXRQr2_Chr05g0223471</name>
</gene>
<dbReference type="Proteomes" id="UP000215914">
    <property type="component" value="Unassembled WGS sequence"/>
</dbReference>
<organism evidence="1 2">
    <name type="scientific">Helianthus annuus</name>
    <name type="common">Common sunflower</name>
    <dbReference type="NCBI Taxonomy" id="4232"/>
    <lineage>
        <taxon>Eukaryota</taxon>
        <taxon>Viridiplantae</taxon>
        <taxon>Streptophyta</taxon>
        <taxon>Embryophyta</taxon>
        <taxon>Tracheophyta</taxon>
        <taxon>Spermatophyta</taxon>
        <taxon>Magnoliopsida</taxon>
        <taxon>eudicotyledons</taxon>
        <taxon>Gunneridae</taxon>
        <taxon>Pentapetalae</taxon>
        <taxon>asterids</taxon>
        <taxon>campanulids</taxon>
        <taxon>Asterales</taxon>
        <taxon>Asteraceae</taxon>
        <taxon>Asteroideae</taxon>
        <taxon>Heliantheae alliance</taxon>
        <taxon>Heliantheae</taxon>
        <taxon>Helianthus</taxon>
    </lineage>
</organism>
<proteinExistence type="predicted"/>